<dbReference type="Proteomes" id="UP000054498">
    <property type="component" value="Unassembled WGS sequence"/>
</dbReference>
<dbReference type="GeneID" id="25730981"/>
<organism evidence="5 6">
    <name type="scientific">Monoraphidium neglectum</name>
    <dbReference type="NCBI Taxonomy" id="145388"/>
    <lineage>
        <taxon>Eukaryota</taxon>
        <taxon>Viridiplantae</taxon>
        <taxon>Chlorophyta</taxon>
        <taxon>core chlorophytes</taxon>
        <taxon>Chlorophyceae</taxon>
        <taxon>CS clade</taxon>
        <taxon>Sphaeropleales</taxon>
        <taxon>Selenastraceae</taxon>
        <taxon>Monoraphidium</taxon>
    </lineage>
</organism>
<accession>A0A0D2MHC6</accession>
<dbReference type="GO" id="GO:0005737">
    <property type="term" value="C:cytoplasm"/>
    <property type="evidence" value="ECO:0007669"/>
    <property type="project" value="TreeGrafter"/>
</dbReference>
<dbReference type="RefSeq" id="XP_013893470.1">
    <property type="nucleotide sequence ID" value="XM_014038016.1"/>
</dbReference>
<evidence type="ECO:0000256" key="1">
    <source>
        <dbReference type="ARBA" id="ARBA00023002"/>
    </source>
</evidence>
<dbReference type="InterPro" id="IPR006076">
    <property type="entry name" value="FAD-dep_OxRdtase"/>
</dbReference>
<dbReference type="STRING" id="145388.A0A0D2MHC6"/>
<dbReference type="GO" id="GO:0016491">
    <property type="term" value="F:oxidoreductase activity"/>
    <property type="evidence" value="ECO:0007669"/>
    <property type="project" value="UniProtKB-KW"/>
</dbReference>
<dbReference type="PANTHER" id="PTHR13847:SF287">
    <property type="entry name" value="FAD-DEPENDENT OXIDOREDUCTASE DOMAIN-CONTAINING PROTEIN 1"/>
    <property type="match status" value="1"/>
</dbReference>
<gene>
    <name evidence="5" type="ORF">MNEG_13511</name>
</gene>
<protein>
    <recommendedName>
        <fullName evidence="2">FAD-dependent oxidoreductase domain-containing protein 1</fullName>
    </recommendedName>
</protein>
<dbReference type="PANTHER" id="PTHR13847">
    <property type="entry name" value="SARCOSINE DEHYDROGENASE-RELATED"/>
    <property type="match status" value="1"/>
</dbReference>
<evidence type="ECO:0000259" key="4">
    <source>
        <dbReference type="Pfam" id="PF01266"/>
    </source>
</evidence>
<name>A0A0D2MHC6_9CHLO</name>
<sequence length="126" mass="12632">MSAIMRRAHRFMPHLSPALLDAALSGGGPVGGASVRVGLRPYALGGLPAIGPVPGLPGVLMAAGHEGSGLSLAPATAELVLRQLGEHPPPRGAPLEAGAFDDMLPERRLHAAAAAAAAAACLQRSR</sequence>
<keyword evidence="6" id="KW-1185">Reference proteome</keyword>
<evidence type="ECO:0000256" key="3">
    <source>
        <dbReference type="ARBA" id="ARBA00046185"/>
    </source>
</evidence>
<dbReference type="InterPro" id="IPR036188">
    <property type="entry name" value="FAD/NAD-bd_sf"/>
</dbReference>
<dbReference type="Gene3D" id="3.30.9.10">
    <property type="entry name" value="D-Amino Acid Oxidase, subunit A, domain 2"/>
    <property type="match status" value="1"/>
</dbReference>
<dbReference type="Gene3D" id="3.50.50.60">
    <property type="entry name" value="FAD/NAD(P)-binding domain"/>
    <property type="match status" value="1"/>
</dbReference>
<keyword evidence="1" id="KW-0560">Oxidoreductase</keyword>
<dbReference type="EMBL" id="KK104090">
    <property type="protein sequence ID" value="KIY94450.1"/>
    <property type="molecule type" value="Genomic_DNA"/>
</dbReference>
<dbReference type="Pfam" id="PF01266">
    <property type="entry name" value="DAO"/>
    <property type="match status" value="1"/>
</dbReference>
<evidence type="ECO:0000313" key="5">
    <source>
        <dbReference type="EMBL" id="KIY94450.1"/>
    </source>
</evidence>
<dbReference type="OrthoDB" id="498204at2759"/>
<evidence type="ECO:0000256" key="2">
    <source>
        <dbReference type="ARBA" id="ARBA00039785"/>
    </source>
</evidence>
<evidence type="ECO:0000313" key="6">
    <source>
        <dbReference type="Proteomes" id="UP000054498"/>
    </source>
</evidence>
<feature type="domain" description="FAD dependent oxidoreductase" evidence="4">
    <location>
        <begin position="3"/>
        <end position="80"/>
    </location>
</feature>
<reference evidence="5 6" key="1">
    <citation type="journal article" date="2013" name="BMC Genomics">
        <title>Reconstruction of the lipid metabolism for the microalga Monoraphidium neglectum from its genome sequence reveals characteristics suitable for biofuel production.</title>
        <authorList>
            <person name="Bogen C."/>
            <person name="Al-Dilaimi A."/>
            <person name="Albersmeier A."/>
            <person name="Wichmann J."/>
            <person name="Grundmann M."/>
            <person name="Rupp O."/>
            <person name="Lauersen K.J."/>
            <person name="Blifernez-Klassen O."/>
            <person name="Kalinowski J."/>
            <person name="Goesmann A."/>
            <person name="Mussgnug J.H."/>
            <person name="Kruse O."/>
        </authorList>
    </citation>
    <scope>NUCLEOTIDE SEQUENCE [LARGE SCALE GENOMIC DNA]</scope>
    <source>
        <strain evidence="5 6">SAG 48.87</strain>
    </source>
</reference>
<comment type="function">
    <text evidence="3">Required for the assembly of the mitochondrial membrane respiratory chain NADH dehydrogenase (Complex I). Involved in mid-late stages of complex I assembly.</text>
</comment>
<dbReference type="KEGG" id="mng:MNEG_13511"/>
<dbReference type="AlphaFoldDB" id="A0A0D2MHC6"/>
<proteinExistence type="predicted"/>